<dbReference type="Pfam" id="PF00646">
    <property type="entry name" value="F-box"/>
    <property type="match status" value="1"/>
</dbReference>
<feature type="compositionally biased region" description="Acidic residues" evidence="1">
    <location>
        <begin position="477"/>
        <end position="491"/>
    </location>
</feature>
<dbReference type="PANTHER" id="PTHR34145">
    <property type="entry name" value="OS02G0105600 PROTEIN"/>
    <property type="match status" value="1"/>
</dbReference>
<dbReference type="InterPro" id="IPR032675">
    <property type="entry name" value="LRR_dom_sf"/>
</dbReference>
<protein>
    <recommendedName>
        <fullName evidence="2">F-box domain-containing protein</fullName>
    </recommendedName>
</protein>
<proteinExistence type="predicted"/>
<dbReference type="InterPro" id="IPR036047">
    <property type="entry name" value="F-box-like_dom_sf"/>
</dbReference>
<dbReference type="InterPro" id="IPR053772">
    <property type="entry name" value="At1g61320/At1g61330-like"/>
</dbReference>
<dbReference type="OrthoDB" id="594804at2759"/>
<reference evidence="3 4" key="1">
    <citation type="journal article" date="2014" name="PLoS ONE">
        <title>Global Analysis of Gene Expression Profiles in Physic Nut (Jatropha curcas L.) Seedlings Exposed to Salt Stress.</title>
        <authorList>
            <person name="Zhang L."/>
            <person name="Zhang C."/>
            <person name="Wu P."/>
            <person name="Chen Y."/>
            <person name="Li M."/>
            <person name="Jiang H."/>
            <person name="Wu G."/>
        </authorList>
    </citation>
    <scope>NUCLEOTIDE SEQUENCE [LARGE SCALE GENOMIC DNA]</scope>
    <source>
        <strain evidence="4">cv. GZQX0401</strain>
        <tissue evidence="3">Young leaves</tissue>
    </source>
</reference>
<sequence length="504" mass="58756">MAEAENDPKHLLCDDAIGKVPDEVLQTILDKVSVIDAVSTGFLSRRWRDLWKHISIIEFNPSWVELTGKEIVASLNQFVSLHIGHKIQKFSVRFTYKPEMSTNVDSWILFAINKHVEDLDLDFDVADTHIIKNTANAPCYKLLPCVFNSKSLVRAVLCFCALELPVSFRLQSLKVLRLHRIELPHDAIQMVTSNAPVLQQLFLSDCNRTKDLRVHVAPNPRFCNLVIIENFFPVNHTTQMDIKAPTAFQVAFMGSMPRSKYRIEEVSECVKVHFNLQGMFTACGRYAINVLANEFKARKYENALLEFLTGFRDTDTFHMCNWCIQLLSLRELRNLKRLRFNCTVLEITSAFHKWELPGIIYMLKACHKIEELIILMSPRDDEIKIPEDYLLEYDFQESKFLDIQDLGQELENLRTVRFKSCHGDYQTWRNEYFDLKKFFHGAKLGIEITKLLRDHAVNLESIIFSTKKQHIEIFFEDEDENDEEEEEEEEASPPNRRKIKICLD</sequence>
<organism evidence="3 4">
    <name type="scientific">Jatropha curcas</name>
    <name type="common">Barbados nut</name>
    <dbReference type="NCBI Taxonomy" id="180498"/>
    <lineage>
        <taxon>Eukaryota</taxon>
        <taxon>Viridiplantae</taxon>
        <taxon>Streptophyta</taxon>
        <taxon>Embryophyta</taxon>
        <taxon>Tracheophyta</taxon>
        <taxon>Spermatophyta</taxon>
        <taxon>Magnoliopsida</taxon>
        <taxon>eudicotyledons</taxon>
        <taxon>Gunneridae</taxon>
        <taxon>Pentapetalae</taxon>
        <taxon>rosids</taxon>
        <taxon>fabids</taxon>
        <taxon>Malpighiales</taxon>
        <taxon>Euphorbiaceae</taxon>
        <taxon>Crotonoideae</taxon>
        <taxon>Jatropheae</taxon>
        <taxon>Jatropha</taxon>
    </lineage>
</organism>
<feature type="region of interest" description="Disordered" evidence="1">
    <location>
        <begin position="477"/>
        <end position="504"/>
    </location>
</feature>
<evidence type="ECO:0000256" key="1">
    <source>
        <dbReference type="SAM" id="MobiDB-lite"/>
    </source>
</evidence>
<dbReference type="SMART" id="SM00256">
    <property type="entry name" value="FBOX"/>
    <property type="match status" value="1"/>
</dbReference>
<accession>A0A067KHD9</accession>
<dbReference type="SUPFAM" id="SSF81383">
    <property type="entry name" value="F-box domain"/>
    <property type="match status" value="1"/>
</dbReference>
<dbReference type="InterPro" id="IPR055357">
    <property type="entry name" value="LRR_At1g61320_AtMIF1"/>
</dbReference>
<dbReference type="InterPro" id="IPR001810">
    <property type="entry name" value="F-box_dom"/>
</dbReference>
<dbReference type="Gene3D" id="3.80.10.10">
    <property type="entry name" value="Ribonuclease Inhibitor"/>
    <property type="match status" value="1"/>
</dbReference>
<name>A0A067KHD9_JATCU</name>
<evidence type="ECO:0000313" key="4">
    <source>
        <dbReference type="Proteomes" id="UP000027138"/>
    </source>
</evidence>
<dbReference type="Proteomes" id="UP000027138">
    <property type="component" value="Unassembled WGS sequence"/>
</dbReference>
<feature type="domain" description="F-box" evidence="2">
    <location>
        <begin position="14"/>
        <end position="66"/>
    </location>
</feature>
<feature type="compositionally biased region" description="Basic residues" evidence="1">
    <location>
        <begin position="495"/>
        <end position="504"/>
    </location>
</feature>
<keyword evidence="4" id="KW-1185">Reference proteome</keyword>
<dbReference type="PANTHER" id="PTHR34145:SF28">
    <property type="entry name" value="F-BOX DOMAIN-CONTAINING PROTEIN"/>
    <property type="match status" value="1"/>
</dbReference>
<evidence type="ECO:0000313" key="3">
    <source>
        <dbReference type="EMBL" id="KDP31214.1"/>
    </source>
</evidence>
<dbReference type="Pfam" id="PF23622">
    <property type="entry name" value="LRR_At1g61320_AtMIF1"/>
    <property type="match status" value="1"/>
</dbReference>
<dbReference type="PROSITE" id="PS50181">
    <property type="entry name" value="FBOX"/>
    <property type="match status" value="1"/>
</dbReference>
<gene>
    <name evidence="3" type="ORF">JCGZ_11590</name>
</gene>
<dbReference type="KEGG" id="jcu:105640757"/>
<dbReference type="AlphaFoldDB" id="A0A067KHD9"/>
<dbReference type="EMBL" id="KK914632">
    <property type="protein sequence ID" value="KDP31214.1"/>
    <property type="molecule type" value="Genomic_DNA"/>
</dbReference>
<evidence type="ECO:0000259" key="2">
    <source>
        <dbReference type="PROSITE" id="PS50181"/>
    </source>
</evidence>
<dbReference type="SUPFAM" id="SSF52047">
    <property type="entry name" value="RNI-like"/>
    <property type="match status" value="1"/>
</dbReference>